<reference evidence="1 2" key="1">
    <citation type="submission" date="2019-12" db="EMBL/GenBank/DDBJ databases">
        <title>Novel species isolated from a subtropical stream in China.</title>
        <authorList>
            <person name="Lu H."/>
        </authorList>
    </citation>
    <scope>NUCLEOTIDE SEQUENCE [LARGE SCALE GENOMIC DNA]</scope>
    <source>
        <strain evidence="1 2">DS3</strain>
    </source>
</reference>
<accession>A0A6N9HFB6</accession>
<protein>
    <recommendedName>
        <fullName evidence="3">Lipoprotein</fullName>
    </recommendedName>
</protein>
<dbReference type="AlphaFoldDB" id="A0A6N9HFB6"/>
<evidence type="ECO:0000313" key="1">
    <source>
        <dbReference type="EMBL" id="MYN01967.1"/>
    </source>
</evidence>
<dbReference type="EMBL" id="WWCJ01000004">
    <property type="protein sequence ID" value="MYN01967.1"/>
    <property type="molecule type" value="Genomic_DNA"/>
</dbReference>
<keyword evidence="2" id="KW-1185">Reference proteome</keyword>
<organism evidence="1 2">
    <name type="scientific">Pseudoduganella guangdongensis</name>
    <dbReference type="NCBI Taxonomy" id="2692179"/>
    <lineage>
        <taxon>Bacteria</taxon>
        <taxon>Pseudomonadati</taxon>
        <taxon>Pseudomonadota</taxon>
        <taxon>Betaproteobacteria</taxon>
        <taxon>Burkholderiales</taxon>
        <taxon>Oxalobacteraceae</taxon>
        <taxon>Telluria group</taxon>
        <taxon>Pseudoduganella</taxon>
    </lineage>
</organism>
<gene>
    <name evidence="1" type="ORF">GTP41_07610</name>
</gene>
<dbReference type="RefSeq" id="WP_161024955.1">
    <property type="nucleotide sequence ID" value="NZ_WWCJ01000004.1"/>
</dbReference>
<evidence type="ECO:0008006" key="3">
    <source>
        <dbReference type="Google" id="ProtNLM"/>
    </source>
</evidence>
<dbReference type="PROSITE" id="PS51257">
    <property type="entry name" value="PROKAR_LIPOPROTEIN"/>
    <property type="match status" value="1"/>
</dbReference>
<proteinExistence type="predicted"/>
<dbReference type="Proteomes" id="UP000448575">
    <property type="component" value="Unassembled WGS sequence"/>
</dbReference>
<name>A0A6N9HFB6_9BURK</name>
<comment type="caution">
    <text evidence="1">The sequence shown here is derived from an EMBL/GenBank/DDBJ whole genome shotgun (WGS) entry which is preliminary data.</text>
</comment>
<sequence length="92" mass="9503">MKLIPVLALGLLAACQRTPDTPPAPPATAAAPAASLDAQQRLELDVMRVVFGAAVRASAQAPCQVMATVRYALHEKGLRLLSGENIAEGVDG</sequence>
<evidence type="ECO:0000313" key="2">
    <source>
        <dbReference type="Proteomes" id="UP000448575"/>
    </source>
</evidence>